<dbReference type="PROSITE" id="PS50850">
    <property type="entry name" value="MFS"/>
    <property type="match status" value="1"/>
</dbReference>
<dbReference type="SUPFAM" id="SSF103473">
    <property type="entry name" value="MFS general substrate transporter"/>
    <property type="match status" value="1"/>
</dbReference>
<evidence type="ECO:0000313" key="8">
    <source>
        <dbReference type="EMBL" id="NHN55376.1"/>
    </source>
</evidence>
<dbReference type="GO" id="GO:0005886">
    <property type="term" value="C:plasma membrane"/>
    <property type="evidence" value="ECO:0007669"/>
    <property type="project" value="UniProtKB-SubCell"/>
</dbReference>
<organism evidence="8 9">
    <name type="scientific">Metallococcus carri</name>
    <dbReference type="NCBI Taxonomy" id="1656884"/>
    <lineage>
        <taxon>Bacteria</taxon>
        <taxon>Bacillati</taxon>
        <taxon>Actinomycetota</taxon>
        <taxon>Actinomycetes</taxon>
        <taxon>Micrococcales</taxon>
        <taxon>Dermacoccaceae</taxon>
        <taxon>Metallococcus</taxon>
    </lineage>
</organism>
<protein>
    <submittedName>
        <fullName evidence="8">MFS transporter</fullName>
    </submittedName>
</protein>
<feature type="transmembrane region" description="Helical" evidence="6">
    <location>
        <begin position="50"/>
        <end position="75"/>
    </location>
</feature>
<evidence type="ECO:0000256" key="4">
    <source>
        <dbReference type="ARBA" id="ARBA00022989"/>
    </source>
</evidence>
<feature type="transmembrane region" description="Helical" evidence="6">
    <location>
        <begin position="348"/>
        <end position="370"/>
    </location>
</feature>
<feature type="transmembrane region" description="Helical" evidence="6">
    <location>
        <begin position="82"/>
        <end position="102"/>
    </location>
</feature>
<dbReference type="EMBL" id="JAAOIV010000003">
    <property type="protein sequence ID" value="NHN55376.1"/>
    <property type="molecule type" value="Genomic_DNA"/>
</dbReference>
<dbReference type="Pfam" id="PF07690">
    <property type="entry name" value="MFS_1"/>
    <property type="match status" value="1"/>
</dbReference>
<evidence type="ECO:0000313" key="9">
    <source>
        <dbReference type="Proteomes" id="UP000744769"/>
    </source>
</evidence>
<feature type="transmembrane region" description="Helical" evidence="6">
    <location>
        <begin position="140"/>
        <end position="161"/>
    </location>
</feature>
<keyword evidence="4 6" id="KW-1133">Transmembrane helix</keyword>
<evidence type="ECO:0000256" key="5">
    <source>
        <dbReference type="ARBA" id="ARBA00023136"/>
    </source>
</evidence>
<evidence type="ECO:0000256" key="1">
    <source>
        <dbReference type="ARBA" id="ARBA00004651"/>
    </source>
</evidence>
<dbReference type="PANTHER" id="PTHR42718">
    <property type="entry name" value="MAJOR FACILITATOR SUPERFAMILY MULTIDRUG TRANSPORTER MFSC"/>
    <property type="match status" value="1"/>
</dbReference>
<feature type="transmembrane region" description="Helical" evidence="6">
    <location>
        <begin position="173"/>
        <end position="191"/>
    </location>
</feature>
<dbReference type="InterPro" id="IPR011701">
    <property type="entry name" value="MFS"/>
</dbReference>
<feature type="transmembrane region" description="Helical" evidence="6">
    <location>
        <begin position="108"/>
        <end position="133"/>
    </location>
</feature>
<reference evidence="8" key="1">
    <citation type="submission" date="2020-03" db="EMBL/GenBank/DDBJ databases">
        <title>Draft sequencing of Calidifontibacter sp. DB0510.</title>
        <authorList>
            <person name="Kim D.-U."/>
        </authorList>
    </citation>
    <scope>NUCLEOTIDE SEQUENCE</scope>
    <source>
        <strain evidence="8">DB0510</strain>
    </source>
</reference>
<evidence type="ECO:0000256" key="2">
    <source>
        <dbReference type="ARBA" id="ARBA00022448"/>
    </source>
</evidence>
<feature type="transmembrane region" description="Helical" evidence="6">
    <location>
        <begin position="258"/>
        <end position="279"/>
    </location>
</feature>
<accession>A0A967B655</accession>
<name>A0A967B655_9MICO</name>
<feature type="transmembrane region" description="Helical" evidence="6">
    <location>
        <begin position="390"/>
        <end position="409"/>
    </location>
</feature>
<gene>
    <name evidence="8" type="ORF">G9U51_06205</name>
</gene>
<comment type="subcellular location">
    <subcellularLocation>
        <location evidence="1">Cell membrane</location>
        <topology evidence="1">Multi-pass membrane protein</topology>
    </subcellularLocation>
</comment>
<comment type="caution">
    <text evidence="8">The sequence shown here is derived from an EMBL/GenBank/DDBJ whole genome shotgun (WGS) entry which is preliminary data.</text>
</comment>
<keyword evidence="5 6" id="KW-0472">Membrane</keyword>
<dbReference type="PANTHER" id="PTHR42718:SF9">
    <property type="entry name" value="MAJOR FACILITATOR SUPERFAMILY MULTIDRUG TRANSPORTER MFSC"/>
    <property type="match status" value="1"/>
</dbReference>
<dbReference type="InterPro" id="IPR020846">
    <property type="entry name" value="MFS_dom"/>
</dbReference>
<sequence>MGSELRYPLGGRRAWVVWASAIAVYVLAVFHRTSLGVAGLLAADRFQISAAQLATFAVVQLLVYAAMQVPVGALLDQFGSRVMLVTGAALMSAAQAGFAFAHSFGAGILARVFVGMGDAMVFVSVLRLVALWFPPARTPIVTQVTGWVGQLGAIAAAGPLAAALKHLGWEHSFLLASGLGVVLGVVLVLVVRDSPYADPHRAQVQIRGVARAVRVAWRHPGTQLGLWSHFTAQFSTNVFAIMWGYPYLTRGQGLSADTASLLLTLMVVASIVASPFYGVFVTRYPYSRSSLVLGTVAAMVTVWTAVLAWPGRAPLWLLVVLVAVTAVGGPGSMVGFDLARTFNPPARLGSATGIVNVGGFFAALCTVLLIGVVLDQVAPGGPATYTVDSFRAAWCVQYLVWAIGVVQIIRWRRRVRTMIDTDEDTPDHLRRRVSRRVA</sequence>
<dbReference type="RefSeq" id="WP_166194756.1">
    <property type="nucleotide sequence ID" value="NZ_JAAOIV010000003.1"/>
</dbReference>
<dbReference type="InterPro" id="IPR036259">
    <property type="entry name" value="MFS_trans_sf"/>
</dbReference>
<dbReference type="CDD" id="cd06174">
    <property type="entry name" value="MFS"/>
    <property type="match status" value="1"/>
</dbReference>
<evidence type="ECO:0000256" key="6">
    <source>
        <dbReference type="SAM" id="Phobius"/>
    </source>
</evidence>
<feature type="transmembrane region" description="Helical" evidence="6">
    <location>
        <begin position="291"/>
        <end position="309"/>
    </location>
</feature>
<dbReference type="AlphaFoldDB" id="A0A967B655"/>
<keyword evidence="2" id="KW-0813">Transport</keyword>
<dbReference type="Proteomes" id="UP000744769">
    <property type="component" value="Unassembled WGS sequence"/>
</dbReference>
<dbReference type="GO" id="GO:0022857">
    <property type="term" value="F:transmembrane transporter activity"/>
    <property type="evidence" value="ECO:0007669"/>
    <property type="project" value="InterPro"/>
</dbReference>
<evidence type="ECO:0000256" key="3">
    <source>
        <dbReference type="ARBA" id="ARBA00022692"/>
    </source>
</evidence>
<feature type="transmembrane region" description="Helical" evidence="6">
    <location>
        <begin position="224"/>
        <end position="246"/>
    </location>
</feature>
<feature type="transmembrane region" description="Helical" evidence="6">
    <location>
        <begin position="315"/>
        <end position="336"/>
    </location>
</feature>
<keyword evidence="3 6" id="KW-0812">Transmembrane</keyword>
<keyword evidence="9" id="KW-1185">Reference proteome</keyword>
<proteinExistence type="predicted"/>
<feature type="domain" description="Major facilitator superfamily (MFS) profile" evidence="7">
    <location>
        <begin position="17"/>
        <end position="416"/>
    </location>
</feature>
<dbReference type="Gene3D" id="1.20.1250.20">
    <property type="entry name" value="MFS general substrate transporter like domains"/>
    <property type="match status" value="2"/>
</dbReference>
<evidence type="ECO:0000259" key="7">
    <source>
        <dbReference type="PROSITE" id="PS50850"/>
    </source>
</evidence>